<dbReference type="EMBL" id="JBHSHD010000002">
    <property type="protein sequence ID" value="MFC4818889.1"/>
    <property type="molecule type" value="Genomic_DNA"/>
</dbReference>
<proteinExistence type="predicted"/>
<sequence>MRTSLLVVGLLLAGASAVQAQTIWDPIEIATGSYSDGRDACPYVGSWLYFPELGLVSDGVGVVYRIVMPGSGPLLPWTIQALPQGWDAMLAVCQRTDLTQCVDFSDFAANGAGEGVTIPAVAGTYYVVVGTGFAAIPGNCGNYVLTAAHP</sequence>
<evidence type="ECO:0008006" key="4">
    <source>
        <dbReference type="Google" id="ProtNLM"/>
    </source>
</evidence>
<comment type="caution">
    <text evidence="2">The sequence shown here is derived from an EMBL/GenBank/DDBJ whole genome shotgun (WGS) entry which is preliminary data.</text>
</comment>
<keyword evidence="1" id="KW-0732">Signal</keyword>
<organism evidence="2 3">
    <name type="scientific">Dokdonella ginsengisoli</name>
    <dbReference type="NCBI Taxonomy" id="363846"/>
    <lineage>
        <taxon>Bacteria</taxon>
        <taxon>Pseudomonadati</taxon>
        <taxon>Pseudomonadota</taxon>
        <taxon>Gammaproteobacteria</taxon>
        <taxon>Lysobacterales</taxon>
        <taxon>Rhodanobacteraceae</taxon>
        <taxon>Dokdonella</taxon>
    </lineage>
</organism>
<evidence type="ECO:0000313" key="2">
    <source>
        <dbReference type="EMBL" id="MFC4818889.1"/>
    </source>
</evidence>
<keyword evidence="3" id="KW-1185">Reference proteome</keyword>
<feature type="chain" id="PRO_5046006444" description="Peptidase C-terminal archaeal/bacterial domain-containing protein" evidence="1">
    <location>
        <begin position="21"/>
        <end position="150"/>
    </location>
</feature>
<evidence type="ECO:0000256" key="1">
    <source>
        <dbReference type="SAM" id="SignalP"/>
    </source>
</evidence>
<dbReference type="Proteomes" id="UP001595886">
    <property type="component" value="Unassembled WGS sequence"/>
</dbReference>
<feature type="signal peptide" evidence="1">
    <location>
        <begin position="1"/>
        <end position="20"/>
    </location>
</feature>
<protein>
    <recommendedName>
        <fullName evidence="4">Peptidase C-terminal archaeal/bacterial domain-containing protein</fullName>
    </recommendedName>
</protein>
<name>A0ABV9QR70_9GAMM</name>
<gene>
    <name evidence="2" type="ORF">ACFO6Q_01055</name>
</gene>
<accession>A0ABV9QR70</accession>
<dbReference type="RefSeq" id="WP_380018624.1">
    <property type="nucleotide sequence ID" value="NZ_JBHSHD010000002.1"/>
</dbReference>
<reference evidence="3" key="1">
    <citation type="journal article" date="2019" name="Int. J. Syst. Evol. Microbiol.">
        <title>The Global Catalogue of Microorganisms (GCM) 10K type strain sequencing project: providing services to taxonomists for standard genome sequencing and annotation.</title>
        <authorList>
            <consortium name="The Broad Institute Genomics Platform"/>
            <consortium name="The Broad Institute Genome Sequencing Center for Infectious Disease"/>
            <person name="Wu L."/>
            <person name="Ma J."/>
        </authorList>
    </citation>
    <scope>NUCLEOTIDE SEQUENCE [LARGE SCALE GENOMIC DNA]</scope>
    <source>
        <strain evidence="3">CCUG 30340</strain>
    </source>
</reference>
<evidence type="ECO:0000313" key="3">
    <source>
        <dbReference type="Proteomes" id="UP001595886"/>
    </source>
</evidence>